<dbReference type="EC" id="5.6.2.3" evidence="11 12"/>
<evidence type="ECO:0000256" key="3">
    <source>
        <dbReference type="ARBA" id="ARBA00022705"/>
    </source>
</evidence>
<comment type="function">
    <text evidence="12">The main replicative DNA helicase, it participates in initiation and elongation during chromosome replication. Travels ahead of the DNA replisome, separating dsDNA into templates for DNA synthesis. A processive ATP-dependent 5'-3' DNA helicase it has DNA-dependent ATPase activity.</text>
</comment>
<feature type="coiled-coil region" evidence="13">
    <location>
        <begin position="393"/>
        <end position="432"/>
    </location>
</feature>
<dbReference type="InterPro" id="IPR036185">
    <property type="entry name" value="DNA_heli_DnaB-like_N_sf"/>
</dbReference>
<evidence type="ECO:0000256" key="14">
    <source>
        <dbReference type="SAM" id="MobiDB-lite"/>
    </source>
</evidence>
<evidence type="ECO:0000259" key="15">
    <source>
        <dbReference type="PROSITE" id="PS51199"/>
    </source>
</evidence>
<evidence type="ECO:0000256" key="2">
    <source>
        <dbReference type="ARBA" id="ARBA00022515"/>
    </source>
</evidence>
<dbReference type="CDD" id="cd00984">
    <property type="entry name" value="DnaB_C"/>
    <property type="match status" value="1"/>
</dbReference>
<dbReference type="PROSITE" id="PS51199">
    <property type="entry name" value="SF4_HELICASE"/>
    <property type="match status" value="1"/>
</dbReference>
<dbReference type="Proteomes" id="UP000826775">
    <property type="component" value="Chromosome"/>
</dbReference>
<sequence length="504" mass="57005">MLDTSPIDDSLILMERAVLSALLDSRQFEDFSSQLKGEDFSSPAHEKLFEYCRQLHAEQKPISAMFLEKKAQGNPQVLDALALVMQTNPLADLASFIRTIKEASTKRHLMRLALQIRELCQQDRPTADILDSIERSVYQISLDNVQTGFKDMQKVLKDTLKMIADAKARGNERLIGLDTGFLKLNELTGGFLPGDLIIIGARPSMGKTSLVLNFAKTTLNHNQGVAIFSVEMGAEQLMMRMLSCYTNLHLHNIKIGNLGEDEWERLTKHTQQIYDKPLYIDDAGLLNIRQARSKLRKLKHEHPEIALAIIDYLQLMEGEGEDSRHEQITKISRGLKTLARELNIPIIALSQLNRSLESREDKRPILSDLKESGSIEQDADQVLFLYRDAVYKHREHNDRVAKLRKEGKEEEAKNLEKKFNELQDSLRHDKEQAEIILAKNRNGGIGTVKVYFDKIYTRFSDIPKEGEEIQGDHTPTAINMGDSVPSNFSMPNPLVGGGGDDCPF</sequence>
<proteinExistence type="inferred from homology"/>
<evidence type="ECO:0000256" key="7">
    <source>
        <dbReference type="ARBA" id="ARBA00022840"/>
    </source>
</evidence>
<dbReference type="RefSeq" id="WP_221279977.1">
    <property type="nucleotide sequence ID" value="NZ_AP024814.1"/>
</dbReference>
<keyword evidence="6 12" id="KW-0347">Helicase</keyword>
<dbReference type="Gene3D" id="1.10.860.10">
    <property type="entry name" value="DNAb Helicase, Chain A"/>
    <property type="match status" value="1"/>
</dbReference>
<dbReference type="Pfam" id="PF03796">
    <property type="entry name" value="DnaB_C"/>
    <property type="match status" value="1"/>
</dbReference>
<comment type="similarity">
    <text evidence="1 12">Belongs to the helicase family. DnaB subfamily.</text>
</comment>
<evidence type="ECO:0000256" key="4">
    <source>
        <dbReference type="ARBA" id="ARBA00022741"/>
    </source>
</evidence>
<dbReference type="GO" id="GO:0004386">
    <property type="term" value="F:helicase activity"/>
    <property type="evidence" value="ECO:0007669"/>
    <property type="project" value="UniProtKB-KW"/>
</dbReference>
<evidence type="ECO:0000256" key="6">
    <source>
        <dbReference type="ARBA" id="ARBA00022806"/>
    </source>
</evidence>
<evidence type="ECO:0000256" key="8">
    <source>
        <dbReference type="ARBA" id="ARBA00023125"/>
    </source>
</evidence>
<dbReference type="EMBL" id="AP024814">
    <property type="protein sequence ID" value="BCZ16999.1"/>
    <property type="molecule type" value="Genomic_DNA"/>
</dbReference>
<reference evidence="16 17" key="1">
    <citation type="submission" date="2021-07" db="EMBL/GenBank/DDBJ databases">
        <title>Novel Helicobacter sp. Isolated from a dog.</title>
        <authorList>
            <person name="Rimbara E."/>
            <person name="Suzuki M."/>
        </authorList>
    </citation>
    <scope>NUCLEOTIDE SEQUENCE [LARGE SCALE GENOMIC DNA]</scope>
    <source>
        <strain evidence="17">NHP19-003</strain>
    </source>
</reference>
<dbReference type="SUPFAM" id="SSF52540">
    <property type="entry name" value="P-loop containing nucleoside triphosphate hydrolases"/>
    <property type="match status" value="1"/>
</dbReference>
<name>A0ABM7S8Y6_9HELI</name>
<keyword evidence="13" id="KW-0175">Coiled coil</keyword>
<dbReference type="Gene3D" id="3.40.50.300">
    <property type="entry name" value="P-loop containing nucleotide triphosphate hydrolases"/>
    <property type="match status" value="1"/>
</dbReference>
<dbReference type="InterPro" id="IPR007693">
    <property type="entry name" value="DNA_helicase_DnaB-like_N"/>
</dbReference>
<keyword evidence="7 12" id="KW-0067">ATP-binding</keyword>
<evidence type="ECO:0000256" key="9">
    <source>
        <dbReference type="ARBA" id="ARBA00023235"/>
    </source>
</evidence>
<evidence type="ECO:0000256" key="10">
    <source>
        <dbReference type="ARBA" id="ARBA00048954"/>
    </source>
</evidence>
<evidence type="ECO:0000256" key="11">
    <source>
        <dbReference type="NCBIfam" id="TIGR00665"/>
    </source>
</evidence>
<evidence type="ECO:0000313" key="17">
    <source>
        <dbReference type="Proteomes" id="UP000826775"/>
    </source>
</evidence>
<dbReference type="PANTHER" id="PTHR30153">
    <property type="entry name" value="REPLICATIVE DNA HELICASE DNAB"/>
    <property type="match status" value="1"/>
</dbReference>
<feature type="compositionally biased region" description="Gly residues" evidence="14">
    <location>
        <begin position="495"/>
        <end position="504"/>
    </location>
</feature>
<evidence type="ECO:0000256" key="5">
    <source>
        <dbReference type="ARBA" id="ARBA00022801"/>
    </source>
</evidence>
<dbReference type="Pfam" id="PF00772">
    <property type="entry name" value="DnaB"/>
    <property type="match status" value="1"/>
</dbReference>
<keyword evidence="2 12" id="KW-0639">Primosome</keyword>
<organism evidence="16 17">
    <name type="scientific">Helicobacter gastrocanis</name>
    <dbReference type="NCBI Taxonomy" id="2849641"/>
    <lineage>
        <taxon>Bacteria</taxon>
        <taxon>Pseudomonadati</taxon>
        <taxon>Campylobacterota</taxon>
        <taxon>Epsilonproteobacteria</taxon>
        <taxon>Campylobacterales</taxon>
        <taxon>Helicobacteraceae</taxon>
        <taxon>Helicobacter</taxon>
    </lineage>
</organism>
<dbReference type="InterPro" id="IPR016136">
    <property type="entry name" value="DNA_helicase_N/primase_C"/>
</dbReference>
<dbReference type="PANTHER" id="PTHR30153:SF2">
    <property type="entry name" value="REPLICATIVE DNA HELICASE"/>
    <property type="match status" value="1"/>
</dbReference>
<gene>
    <name evidence="16" type="primary">dnaB</name>
    <name evidence="16" type="ORF">NHP190003_02810</name>
</gene>
<dbReference type="NCBIfam" id="TIGR00665">
    <property type="entry name" value="DnaB"/>
    <property type="match status" value="1"/>
</dbReference>
<keyword evidence="8 12" id="KW-0238">DNA-binding</keyword>
<accession>A0ABM7S8Y6</accession>
<feature type="domain" description="SF4 helicase" evidence="15">
    <location>
        <begin position="170"/>
        <end position="466"/>
    </location>
</feature>
<evidence type="ECO:0000256" key="12">
    <source>
        <dbReference type="RuleBase" id="RU362085"/>
    </source>
</evidence>
<dbReference type="SUPFAM" id="SSF48024">
    <property type="entry name" value="N-terminal domain of DnaB helicase"/>
    <property type="match status" value="1"/>
</dbReference>
<feature type="region of interest" description="Disordered" evidence="14">
    <location>
        <begin position="484"/>
        <end position="504"/>
    </location>
</feature>
<protein>
    <recommendedName>
        <fullName evidence="11 12">Replicative DNA helicase</fullName>
        <ecNumber evidence="11 12">5.6.2.3</ecNumber>
    </recommendedName>
</protein>
<dbReference type="InterPro" id="IPR027417">
    <property type="entry name" value="P-loop_NTPase"/>
</dbReference>
<evidence type="ECO:0000256" key="13">
    <source>
        <dbReference type="SAM" id="Coils"/>
    </source>
</evidence>
<keyword evidence="17" id="KW-1185">Reference proteome</keyword>
<evidence type="ECO:0000256" key="1">
    <source>
        <dbReference type="ARBA" id="ARBA00008428"/>
    </source>
</evidence>
<comment type="catalytic activity">
    <reaction evidence="10 12">
        <text>ATP + H2O = ADP + phosphate + H(+)</text>
        <dbReference type="Rhea" id="RHEA:13065"/>
        <dbReference type="ChEBI" id="CHEBI:15377"/>
        <dbReference type="ChEBI" id="CHEBI:15378"/>
        <dbReference type="ChEBI" id="CHEBI:30616"/>
        <dbReference type="ChEBI" id="CHEBI:43474"/>
        <dbReference type="ChEBI" id="CHEBI:456216"/>
        <dbReference type="EC" id="5.6.2.3"/>
    </reaction>
</comment>
<keyword evidence="9" id="KW-0413">Isomerase</keyword>
<dbReference type="InterPro" id="IPR007694">
    <property type="entry name" value="DNA_helicase_DnaB-like_C"/>
</dbReference>
<keyword evidence="5 12" id="KW-0378">Hydrolase</keyword>
<dbReference type="InterPro" id="IPR007692">
    <property type="entry name" value="DNA_helicase_DnaB"/>
</dbReference>
<keyword evidence="4 12" id="KW-0547">Nucleotide-binding</keyword>
<keyword evidence="3 12" id="KW-0235">DNA replication</keyword>
<evidence type="ECO:0000313" key="16">
    <source>
        <dbReference type="EMBL" id="BCZ16999.1"/>
    </source>
</evidence>